<keyword evidence="3" id="KW-0547">Nucleotide-binding</keyword>
<accession>A0A1A0CF85</accession>
<dbReference type="GO" id="GO:0003678">
    <property type="term" value="F:DNA helicase activity"/>
    <property type="evidence" value="ECO:0007669"/>
    <property type="project" value="UniProtKB-EC"/>
</dbReference>
<dbReference type="Pfam" id="PF23639">
    <property type="entry name" value="DUF7146"/>
    <property type="match status" value="1"/>
</dbReference>
<organism evidence="3 4">
    <name type="scientific">Acetobacter pasteurianus</name>
    <name type="common">Acetobacter turbidans</name>
    <dbReference type="NCBI Taxonomy" id="438"/>
    <lineage>
        <taxon>Bacteria</taxon>
        <taxon>Pseudomonadati</taxon>
        <taxon>Pseudomonadota</taxon>
        <taxon>Alphaproteobacteria</taxon>
        <taxon>Acetobacterales</taxon>
        <taxon>Acetobacteraceae</taxon>
        <taxon>Acetobacter</taxon>
    </lineage>
</organism>
<dbReference type="EC" id="3.6.4.12" evidence="3"/>
<sequence length="342" mass="36923">MSGKLKAAEVSAMLASQMEALARELLPGGKKTGAEWMAGSVAGEPGKKLAVHLYGAKAGVWKDFSQDIGGDPLDLVAHCLTNRDLSAAYRWACNWLGLSTETVEVRRAEIREKAEQAKAKEEADAKKRVSRARDIWMNAQPNILNTPVDFYLQARGIKLAKFDRPPGALRFAPEHYCAEIEAPLPAMLAAITDLNGRCVAVHQTWLGQHGGQWAKAQLEIPKKVLGSFRGACIRLRKGAAGTTLKQVSPDEVIAIGEGIETCLSVARALPDLRVLAAISLANLGTIRLPDTARNVLILADRDESTAAKKGLRKAIDTHLSAGRTVDVAWPPKGKDFNDVIGR</sequence>
<dbReference type="Pfam" id="PF13362">
    <property type="entry name" value="Toprim_3"/>
    <property type="match status" value="1"/>
</dbReference>
<dbReference type="PATRIC" id="fig|438.15.peg.3092"/>
<name>A0A1A0CF85_ACEPA</name>
<proteinExistence type="predicted"/>
<dbReference type="InterPro" id="IPR006171">
    <property type="entry name" value="TOPRIM_dom"/>
</dbReference>
<evidence type="ECO:0000259" key="2">
    <source>
        <dbReference type="Pfam" id="PF23639"/>
    </source>
</evidence>
<keyword evidence="3" id="KW-0347">Helicase</keyword>
<keyword evidence="3" id="KW-0378">Hydrolase</keyword>
<keyword evidence="3" id="KW-0067">ATP-binding</keyword>
<feature type="domain" description="Toprim" evidence="1">
    <location>
        <begin position="253"/>
        <end position="341"/>
    </location>
</feature>
<evidence type="ECO:0000313" key="4">
    <source>
        <dbReference type="Proteomes" id="UP000093796"/>
    </source>
</evidence>
<dbReference type="EMBL" id="LYUD01000156">
    <property type="protein sequence ID" value="OAZ61296.1"/>
    <property type="molecule type" value="Genomic_DNA"/>
</dbReference>
<evidence type="ECO:0000259" key="1">
    <source>
        <dbReference type="Pfam" id="PF13362"/>
    </source>
</evidence>
<dbReference type="RefSeq" id="WP_081273962.1">
    <property type="nucleotide sequence ID" value="NZ_LYUD01000156.1"/>
</dbReference>
<evidence type="ECO:0000313" key="3">
    <source>
        <dbReference type="EMBL" id="OAZ61296.1"/>
    </source>
</evidence>
<comment type="caution">
    <text evidence="3">The sequence shown here is derived from an EMBL/GenBank/DDBJ whole genome shotgun (WGS) entry which is preliminary data.</text>
</comment>
<dbReference type="eggNOG" id="COG4643">
    <property type="taxonomic scope" value="Bacteria"/>
</dbReference>
<dbReference type="Proteomes" id="UP000093796">
    <property type="component" value="Unassembled WGS sequence"/>
</dbReference>
<gene>
    <name evidence="3" type="ORF">SRCM100623_02799</name>
</gene>
<dbReference type="InterPro" id="IPR055570">
    <property type="entry name" value="DUF7146"/>
</dbReference>
<dbReference type="GO" id="GO:0016787">
    <property type="term" value="F:hydrolase activity"/>
    <property type="evidence" value="ECO:0007669"/>
    <property type="project" value="UniProtKB-KW"/>
</dbReference>
<feature type="domain" description="DUF7146" evidence="2">
    <location>
        <begin position="127"/>
        <end position="235"/>
    </location>
</feature>
<dbReference type="AlphaFoldDB" id="A0A1A0CF85"/>
<dbReference type="OrthoDB" id="9811157at2"/>
<protein>
    <submittedName>
        <fullName evidence="3">DNA helicase</fullName>
        <ecNumber evidence="3">3.6.4.12</ecNumber>
    </submittedName>
</protein>
<reference evidence="3 4" key="1">
    <citation type="submission" date="2016-05" db="EMBL/GenBank/DDBJ databases">
        <title>Genome sequencing of Acetobacter pasteurianus strain SRCM100623.</title>
        <authorList>
            <person name="Song Y.R."/>
        </authorList>
    </citation>
    <scope>NUCLEOTIDE SEQUENCE [LARGE SCALE GENOMIC DNA]</scope>
    <source>
        <strain evidence="3 4">SRCM100623</strain>
    </source>
</reference>